<dbReference type="EMBL" id="GEBQ01030727">
    <property type="protein sequence ID" value="JAT09250.1"/>
    <property type="molecule type" value="Transcribed_RNA"/>
</dbReference>
<sequence>QLLAQVMSAAKQGNLQPTLDAPASEGVTCHRQPEEQQDIVGESECDIKQSKCVCEPQSRKSVSDNQTYVTNYNNTHLNGLDVNLRLVCTPQEVSSFDQGDQDLN</sequence>
<name>A0A1B6KCS0_9HEMI</name>
<feature type="region of interest" description="Disordered" evidence="1">
    <location>
        <begin position="1"/>
        <end position="25"/>
    </location>
</feature>
<evidence type="ECO:0000256" key="1">
    <source>
        <dbReference type="SAM" id="MobiDB-lite"/>
    </source>
</evidence>
<proteinExistence type="predicted"/>
<organism evidence="2">
    <name type="scientific">Graphocephala atropunctata</name>
    <dbReference type="NCBI Taxonomy" id="36148"/>
    <lineage>
        <taxon>Eukaryota</taxon>
        <taxon>Metazoa</taxon>
        <taxon>Ecdysozoa</taxon>
        <taxon>Arthropoda</taxon>
        <taxon>Hexapoda</taxon>
        <taxon>Insecta</taxon>
        <taxon>Pterygota</taxon>
        <taxon>Neoptera</taxon>
        <taxon>Paraneoptera</taxon>
        <taxon>Hemiptera</taxon>
        <taxon>Auchenorrhyncha</taxon>
        <taxon>Membracoidea</taxon>
        <taxon>Cicadellidae</taxon>
        <taxon>Cicadellinae</taxon>
        <taxon>Cicadellini</taxon>
        <taxon>Graphocephala</taxon>
    </lineage>
</organism>
<evidence type="ECO:0000313" key="2">
    <source>
        <dbReference type="EMBL" id="JAT09250.1"/>
    </source>
</evidence>
<protein>
    <submittedName>
        <fullName evidence="2">Uncharacterized protein</fullName>
    </submittedName>
</protein>
<accession>A0A1B6KCS0</accession>
<gene>
    <name evidence="2" type="ORF">g.53120</name>
</gene>
<feature type="non-terminal residue" evidence="2">
    <location>
        <position position="1"/>
    </location>
</feature>
<reference evidence="2" key="1">
    <citation type="submission" date="2015-11" db="EMBL/GenBank/DDBJ databases">
        <title>De novo transcriptome assembly of four potential Pierce s Disease insect vectors from Arizona vineyards.</title>
        <authorList>
            <person name="Tassone E.E."/>
        </authorList>
    </citation>
    <scope>NUCLEOTIDE SEQUENCE</scope>
</reference>
<dbReference type="AlphaFoldDB" id="A0A1B6KCS0"/>